<evidence type="ECO:0000313" key="3">
    <source>
        <dbReference type="Proteomes" id="UP000784294"/>
    </source>
</evidence>
<dbReference type="EMBL" id="CAAALY010033742">
    <property type="protein sequence ID" value="VEL17691.1"/>
    <property type="molecule type" value="Genomic_DNA"/>
</dbReference>
<keyword evidence="3" id="KW-1185">Reference proteome</keyword>
<reference evidence="2" key="1">
    <citation type="submission" date="2018-11" db="EMBL/GenBank/DDBJ databases">
        <authorList>
            <consortium name="Pathogen Informatics"/>
        </authorList>
    </citation>
    <scope>NUCLEOTIDE SEQUENCE</scope>
</reference>
<organism evidence="2 3">
    <name type="scientific">Protopolystoma xenopodis</name>
    <dbReference type="NCBI Taxonomy" id="117903"/>
    <lineage>
        <taxon>Eukaryota</taxon>
        <taxon>Metazoa</taxon>
        <taxon>Spiralia</taxon>
        <taxon>Lophotrochozoa</taxon>
        <taxon>Platyhelminthes</taxon>
        <taxon>Monogenea</taxon>
        <taxon>Polyopisthocotylea</taxon>
        <taxon>Polystomatidea</taxon>
        <taxon>Polystomatidae</taxon>
        <taxon>Protopolystoma</taxon>
    </lineage>
</organism>
<name>A0A3S5BTI5_9PLAT</name>
<feature type="compositionally biased region" description="Polar residues" evidence="1">
    <location>
        <begin position="7"/>
        <end position="21"/>
    </location>
</feature>
<evidence type="ECO:0000313" key="2">
    <source>
        <dbReference type="EMBL" id="VEL17691.1"/>
    </source>
</evidence>
<sequence>MPLNPSIALSPSRTSGGPSRTAIQRRHFTSENGAASFMIVLLAPDPNLPGWTEASITPDRLFIHPVDVCTLRGACLPTNHTTLAKLSYTMWPAFSEKRV</sequence>
<feature type="region of interest" description="Disordered" evidence="1">
    <location>
        <begin position="1"/>
        <end position="21"/>
    </location>
</feature>
<evidence type="ECO:0000256" key="1">
    <source>
        <dbReference type="SAM" id="MobiDB-lite"/>
    </source>
</evidence>
<dbReference type="AlphaFoldDB" id="A0A3S5BTI5"/>
<dbReference type="Proteomes" id="UP000784294">
    <property type="component" value="Unassembled WGS sequence"/>
</dbReference>
<comment type="caution">
    <text evidence="2">The sequence shown here is derived from an EMBL/GenBank/DDBJ whole genome shotgun (WGS) entry which is preliminary data.</text>
</comment>
<gene>
    <name evidence="2" type="ORF">PXEA_LOCUS11131</name>
</gene>
<proteinExistence type="predicted"/>
<protein>
    <submittedName>
        <fullName evidence="2">Uncharacterized protein</fullName>
    </submittedName>
</protein>
<accession>A0A3S5BTI5</accession>